<feature type="compositionally biased region" description="Polar residues" evidence="1">
    <location>
        <begin position="170"/>
        <end position="179"/>
    </location>
</feature>
<comment type="caution">
    <text evidence="3">The sequence shown here is derived from an EMBL/GenBank/DDBJ whole genome shotgun (WGS) entry which is preliminary data.</text>
</comment>
<dbReference type="InterPro" id="IPR024752">
    <property type="entry name" value="Myb/SANT-like_dom"/>
</dbReference>
<dbReference type="Pfam" id="PF12776">
    <property type="entry name" value="Myb_DNA-bind_3"/>
    <property type="match status" value="1"/>
</dbReference>
<evidence type="ECO:0000256" key="1">
    <source>
        <dbReference type="SAM" id="MobiDB-lite"/>
    </source>
</evidence>
<keyword evidence="4" id="KW-1185">Reference proteome</keyword>
<feature type="region of interest" description="Disordered" evidence="1">
    <location>
        <begin position="137"/>
        <end position="197"/>
    </location>
</feature>
<dbReference type="Proteomes" id="UP000195402">
    <property type="component" value="Unassembled WGS sequence"/>
</dbReference>
<feature type="compositionally biased region" description="Basic and acidic residues" evidence="1">
    <location>
        <begin position="144"/>
        <end position="159"/>
    </location>
</feature>
<dbReference type="OrthoDB" id="686198at2759"/>
<name>A0A200PY81_MACCD</name>
<feature type="domain" description="Myb/SANT-like" evidence="2">
    <location>
        <begin position="14"/>
        <end position="106"/>
    </location>
</feature>
<dbReference type="AlphaFoldDB" id="A0A200PY81"/>
<dbReference type="OMA" id="CCKVELM"/>
<reference evidence="3 4" key="1">
    <citation type="journal article" date="2017" name="Mol. Plant">
        <title>The Genome of Medicinal Plant Macleaya cordata Provides New Insights into Benzylisoquinoline Alkaloids Metabolism.</title>
        <authorList>
            <person name="Liu X."/>
            <person name="Liu Y."/>
            <person name="Huang P."/>
            <person name="Ma Y."/>
            <person name="Qing Z."/>
            <person name="Tang Q."/>
            <person name="Cao H."/>
            <person name="Cheng P."/>
            <person name="Zheng Y."/>
            <person name="Yuan Z."/>
            <person name="Zhou Y."/>
            <person name="Liu J."/>
            <person name="Tang Z."/>
            <person name="Zhuo Y."/>
            <person name="Zhang Y."/>
            <person name="Yu L."/>
            <person name="Huang J."/>
            <person name="Yang P."/>
            <person name="Peng Q."/>
            <person name="Zhang J."/>
            <person name="Jiang W."/>
            <person name="Zhang Z."/>
            <person name="Lin K."/>
            <person name="Ro D.K."/>
            <person name="Chen X."/>
            <person name="Xiong X."/>
            <person name="Shang Y."/>
            <person name="Huang S."/>
            <person name="Zeng J."/>
        </authorList>
    </citation>
    <scope>NUCLEOTIDE SEQUENCE [LARGE SCALE GENOMIC DNA]</scope>
    <source>
        <strain evidence="4">cv. BLH2017</strain>
        <tissue evidence="3">Root</tissue>
    </source>
</reference>
<dbReference type="EMBL" id="MVGT01003795">
    <property type="protein sequence ID" value="OVA03193.1"/>
    <property type="molecule type" value="Genomic_DNA"/>
</dbReference>
<dbReference type="PANTHER" id="PTHR47584">
    <property type="match status" value="1"/>
</dbReference>
<dbReference type="InParanoid" id="A0A200PY81"/>
<evidence type="ECO:0000313" key="4">
    <source>
        <dbReference type="Proteomes" id="UP000195402"/>
    </source>
</evidence>
<evidence type="ECO:0000259" key="2">
    <source>
        <dbReference type="Pfam" id="PF12776"/>
    </source>
</evidence>
<organism evidence="3 4">
    <name type="scientific">Macleaya cordata</name>
    <name type="common">Five-seeded plume-poppy</name>
    <name type="synonym">Bocconia cordata</name>
    <dbReference type="NCBI Taxonomy" id="56857"/>
    <lineage>
        <taxon>Eukaryota</taxon>
        <taxon>Viridiplantae</taxon>
        <taxon>Streptophyta</taxon>
        <taxon>Embryophyta</taxon>
        <taxon>Tracheophyta</taxon>
        <taxon>Spermatophyta</taxon>
        <taxon>Magnoliopsida</taxon>
        <taxon>Ranunculales</taxon>
        <taxon>Papaveraceae</taxon>
        <taxon>Papaveroideae</taxon>
        <taxon>Macleaya</taxon>
    </lineage>
</organism>
<accession>A0A200PY81</accession>
<evidence type="ECO:0000313" key="3">
    <source>
        <dbReference type="EMBL" id="OVA03193.1"/>
    </source>
</evidence>
<dbReference type="PANTHER" id="PTHR47584:SF14">
    <property type="entry name" value="L10-INTERACTING MYB DOMAIN-CONTAINING PROTEIN-LIKE"/>
    <property type="match status" value="1"/>
</dbReference>
<proteinExistence type="predicted"/>
<sequence>MASKSDDVDDVANWPPPIENYFVQLVHEEAKKGLQTSTLDKKTWGAIDNAIFTKFGKRYTIPKLKSKYNRLRMSHRAFAQLIAQTGIGWDPEKNKVYATDSFWESYLKKNPSAKSFRKKGLENYEVLGEIFSNTTASGDMYNSSRKDPPDSDTERELESKFLNSGAHVEASSSADTTSQSRRRPLDPPIDLPMKKESKVSKVSKMDDALEAWTKSLSAKTEATLARTEHIKNKESSSSVREVASIEDCMELLDSMDGVEDDVYVKAIEKFTNSDWRRIFIKMPDSRRRMWLDRLK</sequence>
<dbReference type="InterPro" id="IPR045026">
    <property type="entry name" value="LIMYB"/>
</dbReference>
<gene>
    <name evidence="3" type="ORF">BVC80_457g3</name>
</gene>
<protein>
    <submittedName>
        <fullName evidence="3">Myb/SANT-like domain</fullName>
    </submittedName>
</protein>